<feature type="domain" description="G-protein coupled receptors family 1 profile" evidence="11">
    <location>
        <begin position="23"/>
        <end position="236"/>
    </location>
</feature>
<feature type="transmembrane region" description="Helical" evidence="10">
    <location>
        <begin position="178"/>
        <end position="199"/>
    </location>
</feature>
<keyword evidence="3 10" id="KW-0812">Transmembrane</keyword>
<evidence type="ECO:0000256" key="1">
    <source>
        <dbReference type="ARBA" id="ARBA00004141"/>
    </source>
</evidence>
<evidence type="ECO:0000256" key="4">
    <source>
        <dbReference type="ARBA" id="ARBA00022989"/>
    </source>
</evidence>
<evidence type="ECO:0000256" key="10">
    <source>
        <dbReference type="SAM" id="Phobius"/>
    </source>
</evidence>
<feature type="transmembrane region" description="Helical" evidence="10">
    <location>
        <begin position="44"/>
        <end position="65"/>
    </location>
</feature>
<reference evidence="12" key="1">
    <citation type="submission" date="2020-11" db="EMBL/GenBank/DDBJ databases">
        <authorList>
            <person name="Tran Van P."/>
        </authorList>
    </citation>
    <scope>NUCLEOTIDE SEQUENCE</scope>
</reference>
<name>A0A7R8XH48_9CRUS</name>
<evidence type="ECO:0000256" key="9">
    <source>
        <dbReference type="SAM" id="MobiDB-lite"/>
    </source>
</evidence>
<evidence type="ECO:0000256" key="8">
    <source>
        <dbReference type="ARBA" id="ARBA00023224"/>
    </source>
</evidence>
<evidence type="ECO:0000256" key="6">
    <source>
        <dbReference type="ARBA" id="ARBA00023136"/>
    </source>
</evidence>
<dbReference type="PANTHER" id="PTHR24243">
    <property type="entry name" value="G-PROTEIN COUPLED RECEPTOR"/>
    <property type="match status" value="1"/>
</dbReference>
<evidence type="ECO:0000313" key="13">
    <source>
        <dbReference type="Proteomes" id="UP000677054"/>
    </source>
</evidence>
<feature type="compositionally biased region" description="Basic and acidic residues" evidence="9">
    <location>
        <begin position="144"/>
        <end position="155"/>
    </location>
</feature>
<accession>A0A7R8XH48</accession>
<sequence length="279" mass="31378">MITIELTESSELNAGGGEGGIGYYAILHPMKAKYICTISQAKKVIIGIWISSFILAAPSASIQVLHPKNGMEVEGKKYYWCTRNFDAPVLWRSFEIYMLLLVFVVPGVIMTLSYTAICREVGKVMRARAHMTNGTGSVNDYEEDRGCEKDSRRGNDTSTKVSRCTEEDAATSRQVVRMLVVVVLLFLLSWGPSLIENVLTSFDVIDELHSTAVLKHMRLAFALMAYFNSCVNPIVYGFMSRNFREGFRQALSICWKKKLCRRSQDKRTVLTSPGSPIFR</sequence>
<feature type="region of interest" description="Disordered" evidence="9">
    <location>
        <begin position="140"/>
        <end position="160"/>
    </location>
</feature>
<dbReference type="EMBL" id="LR900865">
    <property type="protein sequence ID" value="CAD7247122.1"/>
    <property type="molecule type" value="Genomic_DNA"/>
</dbReference>
<keyword evidence="4 10" id="KW-1133">Transmembrane helix</keyword>
<keyword evidence="6 10" id="KW-0472">Membrane</keyword>
<keyword evidence="8" id="KW-0807">Transducer</keyword>
<proteinExistence type="inferred from homology"/>
<feature type="transmembrane region" description="Helical" evidence="10">
    <location>
        <begin position="96"/>
        <end position="117"/>
    </location>
</feature>
<dbReference type="Proteomes" id="UP000677054">
    <property type="component" value="Unassembled WGS sequence"/>
</dbReference>
<evidence type="ECO:0000313" key="12">
    <source>
        <dbReference type="EMBL" id="CAD7247122.1"/>
    </source>
</evidence>
<evidence type="ECO:0000256" key="2">
    <source>
        <dbReference type="ARBA" id="ARBA00010663"/>
    </source>
</evidence>
<organism evidence="12">
    <name type="scientific">Darwinula stevensoni</name>
    <dbReference type="NCBI Taxonomy" id="69355"/>
    <lineage>
        <taxon>Eukaryota</taxon>
        <taxon>Metazoa</taxon>
        <taxon>Ecdysozoa</taxon>
        <taxon>Arthropoda</taxon>
        <taxon>Crustacea</taxon>
        <taxon>Oligostraca</taxon>
        <taxon>Ostracoda</taxon>
        <taxon>Podocopa</taxon>
        <taxon>Podocopida</taxon>
        <taxon>Darwinulocopina</taxon>
        <taxon>Darwinuloidea</taxon>
        <taxon>Darwinulidae</taxon>
        <taxon>Darwinula</taxon>
    </lineage>
</organism>
<dbReference type="OrthoDB" id="2132067at2759"/>
<keyword evidence="13" id="KW-1185">Reference proteome</keyword>
<dbReference type="Gene3D" id="1.20.1070.10">
    <property type="entry name" value="Rhodopsin 7-helix transmembrane proteins"/>
    <property type="match status" value="1"/>
</dbReference>
<comment type="similarity">
    <text evidence="2">Belongs to the G-protein coupled receptor 1 family.</text>
</comment>
<dbReference type="PROSITE" id="PS50262">
    <property type="entry name" value="G_PROTEIN_RECEP_F1_2"/>
    <property type="match status" value="1"/>
</dbReference>
<dbReference type="InterPro" id="IPR000276">
    <property type="entry name" value="GPCR_Rhodpsn"/>
</dbReference>
<dbReference type="PANTHER" id="PTHR24243:SF236">
    <property type="entry name" value="G-PROTEIN COUPLED RECEPTORS FAMILY 1 PROFILE DOMAIN-CONTAINING PROTEIN"/>
    <property type="match status" value="1"/>
</dbReference>
<dbReference type="SUPFAM" id="SSF81321">
    <property type="entry name" value="Family A G protein-coupled receptor-like"/>
    <property type="match status" value="1"/>
</dbReference>
<dbReference type="EMBL" id="CAJPEV010001348">
    <property type="protein sequence ID" value="CAG0892158.1"/>
    <property type="molecule type" value="Genomic_DNA"/>
</dbReference>
<dbReference type="Pfam" id="PF00001">
    <property type="entry name" value="7tm_1"/>
    <property type="match status" value="1"/>
</dbReference>
<dbReference type="InterPro" id="IPR017452">
    <property type="entry name" value="GPCR_Rhodpsn_7TM"/>
</dbReference>
<dbReference type="GO" id="GO:0004930">
    <property type="term" value="F:G protein-coupled receptor activity"/>
    <property type="evidence" value="ECO:0007669"/>
    <property type="project" value="UniProtKB-KW"/>
</dbReference>
<feature type="transmembrane region" description="Helical" evidence="10">
    <location>
        <begin position="219"/>
        <end position="239"/>
    </location>
</feature>
<dbReference type="GO" id="GO:0005886">
    <property type="term" value="C:plasma membrane"/>
    <property type="evidence" value="ECO:0007669"/>
    <property type="project" value="TreeGrafter"/>
</dbReference>
<gene>
    <name evidence="12" type="ORF">DSTB1V02_LOCUS6960</name>
</gene>
<evidence type="ECO:0000259" key="11">
    <source>
        <dbReference type="PROSITE" id="PS50262"/>
    </source>
</evidence>
<protein>
    <recommendedName>
        <fullName evidence="11">G-protein coupled receptors family 1 profile domain-containing protein</fullName>
    </recommendedName>
</protein>
<comment type="subcellular location">
    <subcellularLocation>
        <location evidence="1">Membrane</location>
        <topology evidence="1">Multi-pass membrane protein</topology>
    </subcellularLocation>
</comment>
<keyword evidence="5" id="KW-0297">G-protein coupled receptor</keyword>
<evidence type="ECO:0000256" key="5">
    <source>
        <dbReference type="ARBA" id="ARBA00023040"/>
    </source>
</evidence>
<dbReference type="PRINTS" id="PR00237">
    <property type="entry name" value="GPCRRHODOPSN"/>
</dbReference>
<keyword evidence="7" id="KW-0675">Receptor</keyword>
<evidence type="ECO:0000256" key="3">
    <source>
        <dbReference type="ARBA" id="ARBA00022692"/>
    </source>
</evidence>
<dbReference type="AlphaFoldDB" id="A0A7R8XH48"/>
<evidence type="ECO:0000256" key="7">
    <source>
        <dbReference type="ARBA" id="ARBA00023170"/>
    </source>
</evidence>